<name>A0ABM1VR53_APLCA</name>
<reference evidence="2" key="1">
    <citation type="submission" date="2025-08" db="UniProtKB">
        <authorList>
            <consortium name="RefSeq"/>
        </authorList>
    </citation>
    <scope>IDENTIFICATION</scope>
</reference>
<dbReference type="Proteomes" id="UP000694888">
    <property type="component" value="Unplaced"/>
</dbReference>
<dbReference type="PANTHER" id="PTHR11941">
    <property type="entry name" value="ENOYL-COA HYDRATASE-RELATED"/>
    <property type="match status" value="1"/>
</dbReference>
<dbReference type="GeneID" id="101855179"/>
<keyword evidence="2" id="KW-0413">Isomerase</keyword>
<dbReference type="GO" id="GO:0016853">
    <property type="term" value="F:isomerase activity"/>
    <property type="evidence" value="ECO:0007669"/>
    <property type="project" value="UniProtKB-KW"/>
</dbReference>
<protein>
    <submittedName>
        <fullName evidence="2">Enoyl-CoA delta isomerase 2, peroxisomal</fullName>
    </submittedName>
</protein>
<dbReference type="Gene3D" id="3.90.226.10">
    <property type="entry name" value="2-enoyl-CoA Hydratase, Chain A, domain 1"/>
    <property type="match status" value="1"/>
</dbReference>
<dbReference type="Pfam" id="PF00378">
    <property type="entry name" value="ECH_1"/>
    <property type="match status" value="1"/>
</dbReference>
<gene>
    <name evidence="2" type="primary">LOC101855179</name>
</gene>
<keyword evidence="1" id="KW-1185">Reference proteome</keyword>
<evidence type="ECO:0000313" key="1">
    <source>
        <dbReference type="Proteomes" id="UP000694888"/>
    </source>
</evidence>
<dbReference type="InterPro" id="IPR029045">
    <property type="entry name" value="ClpP/crotonase-like_dom_sf"/>
</dbReference>
<accession>A0ABM1VR53</accession>
<organism evidence="1 2">
    <name type="scientific">Aplysia californica</name>
    <name type="common">California sea hare</name>
    <dbReference type="NCBI Taxonomy" id="6500"/>
    <lineage>
        <taxon>Eukaryota</taxon>
        <taxon>Metazoa</taxon>
        <taxon>Spiralia</taxon>
        <taxon>Lophotrochozoa</taxon>
        <taxon>Mollusca</taxon>
        <taxon>Gastropoda</taxon>
        <taxon>Heterobranchia</taxon>
        <taxon>Euthyneura</taxon>
        <taxon>Tectipleura</taxon>
        <taxon>Aplysiida</taxon>
        <taxon>Aplysioidea</taxon>
        <taxon>Aplysiidae</taxon>
        <taxon>Aplysia</taxon>
    </lineage>
</organism>
<evidence type="ECO:0000313" key="2">
    <source>
        <dbReference type="RefSeq" id="XP_035824895.1"/>
    </source>
</evidence>
<dbReference type="CDD" id="cd06558">
    <property type="entry name" value="crotonase-like"/>
    <property type="match status" value="1"/>
</dbReference>
<dbReference type="InterPro" id="IPR001753">
    <property type="entry name" value="Enoyl-CoA_hydra/iso"/>
</dbReference>
<sequence>MKSENKKGIMSSLEQHKPRREVNGLSLYYIDSIAVLVMNNGENKLNDDFLDSFHTMLDDVEGEDTCVGLITTGVGKFYSTGLDLPWLLKRSPEEIERFFISLWQFWRRLMVFPVPTVAAINGHCFAGGAILAFAHDLRTMKDEGRGWICLNEVFINRRFPKSTLSLVQAKLGAGPNGHNALVLAFRYTAQEALRAGIVHTVTSEALLIKESARVIEGLHVKQLLPRDSLVNMKRDVYELVLQDLDTDVDRAMSVFKSLL</sequence>
<dbReference type="PANTHER" id="PTHR11941:SF75">
    <property type="entry name" value="ENOYL-COA HYDRATASE_ISOMERASE FAMILY PROTEIN"/>
    <property type="match status" value="1"/>
</dbReference>
<proteinExistence type="predicted"/>
<dbReference type="RefSeq" id="XP_035824895.1">
    <property type="nucleotide sequence ID" value="XM_035969002.1"/>
</dbReference>
<dbReference type="SUPFAM" id="SSF52096">
    <property type="entry name" value="ClpP/crotonase"/>
    <property type="match status" value="1"/>
</dbReference>